<feature type="domain" description="Spore germination protein N-terminal" evidence="10">
    <location>
        <begin position="21"/>
        <end position="195"/>
    </location>
</feature>
<evidence type="ECO:0000313" key="12">
    <source>
        <dbReference type="Proteomes" id="UP000678228"/>
    </source>
</evidence>
<dbReference type="GO" id="GO:0009847">
    <property type="term" value="P:spore germination"/>
    <property type="evidence" value="ECO:0007669"/>
    <property type="project" value="InterPro"/>
</dbReference>
<dbReference type="GO" id="GO:0016020">
    <property type="term" value="C:membrane"/>
    <property type="evidence" value="ECO:0007669"/>
    <property type="project" value="UniProtKB-SubCell"/>
</dbReference>
<reference evidence="11" key="1">
    <citation type="submission" date="2021-03" db="EMBL/GenBank/DDBJ databases">
        <title>Bacillus suaedae sp. nov., isolated from Suaeda aralocaspica.</title>
        <authorList>
            <person name="Lei R.F.R."/>
        </authorList>
    </citation>
    <scope>NUCLEOTIDE SEQUENCE</scope>
    <source>
        <strain evidence="11">YZJH907-2</strain>
    </source>
</reference>
<keyword evidence="5" id="KW-0472">Membrane</keyword>
<organism evidence="11 12">
    <name type="scientific">Halalkalibacter suaedae</name>
    <dbReference type="NCBI Taxonomy" id="2822140"/>
    <lineage>
        <taxon>Bacteria</taxon>
        <taxon>Bacillati</taxon>
        <taxon>Bacillota</taxon>
        <taxon>Bacilli</taxon>
        <taxon>Bacillales</taxon>
        <taxon>Bacillaceae</taxon>
        <taxon>Halalkalibacter</taxon>
    </lineage>
</organism>
<dbReference type="RefSeq" id="WP_210596370.1">
    <property type="nucleotide sequence ID" value="NZ_JAGKSQ010000002.1"/>
</dbReference>
<evidence type="ECO:0000256" key="2">
    <source>
        <dbReference type="ARBA" id="ARBA00007886"/>
    </source>
</evidence>
<dbReference type="AlphaFoldDB" id="A0A940WQW8"/>
<gene>
    <name evidence="11" type="ORF">J7W16_06030</name>
</gene>
<dbReference type="PROSITE" id="PS51257">
    <property type="entry name" value="PROKAR_LIPOPROTEIN"/>
    <property type="match status" value="1"/>
</dbReference>
<feature type="domain" description="Spore germination GerAC-like C-terminal" evidence="9">
    <location>
        <begin position="230"/>
        <end position="397"/>
    </location>
</feature>
<dbReference type="InterPro" id="IPR008844">
    <property type="entry name" value="Spore_GerAC-like"/>
</dbReference>
<feature type="chain" id="PRO_5038984131" evidence="8">
    <location>
        <begin position="24"/>
        <end position="415"/>
    </location>
</feature>
<comment type="subcellular location">
    <subcellularLocation>
        <location evidence="1">Membrane</location>
        <topology evidence="1">Lipid-anchor</topology>
    </subcellularLocation>
</comment>
<dbReference type="EMBL" id="JAGKSQ010000002">
    <property type="protein sequence ID" value="MBP3950686.1"/>
    <property type="molecule type" value="Genomic_DNA"/>
</dbReference>
<dbReference type="NCBIfam" id="TIGR02887">
    <property type="entry name" value="spore_ger_x_C"/>
    <property type="match status" value="1"/>
</dbReference>
<comment type="similarity">
    <text evidence="2">Belongs to the GerABKC lipoprotein family.</text>
</comment>
<protein>
    <submittedName>
        <fullName evidence="11">Ger(X)C family spore germination protein</fullName>
    </submittedName>
</protein>
<dbReference type="InterPro" id="IPR057336">
    <property type="entry name" value="GerAC_N"/>
</dbReference>
<dbReference type="Proteomes" id="UP000678228">
    <property type="component" value="Unassembled WGS sequence"/>
</dbReference>
<accession>A0A940WQW8</accession>
<evidence type="ECO:0000259" key="9">
    <source>
        <dbReference type="Pfam" id="PF05504"/>
    </source>
</evidence>
<keyword evidence="7" id="KW-0449">Lipoprotein</keyword>
<name>A0A940WQW8_9BACI</name>
<evidence type="ECO:0000259" key="10">
    <source>
        <dbReference type="Pfam" id="PF25198"/>
    </source>
</evidence>
<evidence type="ECO:0000256" key="4">
    <source>
        <dbReference type="ARBA" id="ARBA00022729"/>
    </source>
</evidence>
<proteinExistence type="inferred from homology"/>
<evidence type="ECO:0000256" key="8">
    <source>
        <dbReference type="SAM" id="SignalP"/>
    </source>
</evidence>
<evidence type="ECO:0000256" key="7">
    <source>
        <dbReference type="ARBA" id="ARBA00023288"/>
    </source>
</evidence>
<dbReference type="Gene3D" id="3.30.300.210">
    <property type="entry name" value="Nutrient germinant receptor protein C, domain 3"/>
    <property type="match status" value="1"/>
</dbReference>
<keyword evidence="3" id="KW-0309">Germination</keyword>
<keyword evidence="6" id="KW-0564">Palmitate</keyword>
<keyword evidence="4 8" id="KW-0732">Signal</keyword>
<sequence length="415" mass="47110">MRLYHILLLACSCLILASCFDKAELEQQAYVIAVGIDQAEEKGKFNITFQISNPEVGTNIPGGGSSTEEPQESVTLLADDLLSAKNTANSIISREVLLDHTSVVIVSEELARSGQFINIIQSANRTKELRRGVQIIVSKEDAKDFLKNNNPKMETRPHKYYQFMLKRAKETGFIPEADLHRFFQITEGDADLFLAIYASAEKGEVLKNQNEDEFMAGQVPQIGEQKTQFMGSAVFKEGTMIDTLTGEETRFSVILDNTIQVQDVLATYRDPKSDQYRIATRFIKKEKTKVDLHLDEKGQAHINVIVPFNLEILAVPSLVNYSNNEENIELLKKSIEEGLNKKVNEFVAKTQEIYKSEPFYWSLYVRSHFNTITEYETADWHKKIYPNAEITVDCQVKSIMFGKLIKNTDLGEVRD</sequence>
<dbReference type="InterPro" id="IPR046953">
    <property type="entry name" value="Spore_GerAC-like_C"/>
</dbReference>
<evidence type="ECO:0000256" key="5">
    <source>
        <dbReference type="ARBA" id="ARBA00023136"/>
    </source>
</evidence>
<dbReference type="Pfam" id="PF25198">
    <property type="entry name" value="Spore_GerAC_N"/>
    <property type="match status" value="1"/>
</dbReference>
<comment type="caution">
    <text evidence="11">The sequence shown here is derived from an EMBL/GenBank/DDBJ whole genome shotgun (WGS) entry which is preliminary data.</text>
</comment>
<dbReference type="InterPro" id="IPR038501">
    <property type="entry name" value="Spore_GerAC_C_sf"/>
</dbReference>
<keyword evidence="12" id="KW-1185">Reference proteome</keyword>
<dbReference type="PANTHER" id="PTHR35789">
    <property type="entry name" value="SPORE GERMINATION PROTEIN B3"/>
    <property type="match status" value="1"/>
</dbReference>
<evidence type="ECO:0000313" key="11">
    <source>
        <dbReference type="EMBL" id="MBP3950686.1"/>
    </source>
</evidence>
<evidence type="ECO:0000256" key="6">
    <source>
        <dbReference type="ARBA" id="ARBA00023139"/>
    </source>
</evidence>
<feature type="signal peptide" evidence="8">
    <location>
        <begin position="1"/>
        <end position="23"/>
    </location>
</feature>
<evidence type="ECO:0000256" key="3">
    <source>
        <dbReference type="ARBA" id="ARBA00022544"/>
    </source>
</evidence>
<dbReference type="PANTHER" id="PTHR35789:SF1">
    <property type="entry name" value="SPORE GERMINATION PROTEIN B3"/>
    <property type="match status" value="1"/>
</dbReference>
<dbReference type="Pfam" id="PF05504">
    <property type="entry name" value="Spore_GerAC"/>
    <property type="match status" value="1"/>
</dbReference>
<evidence type="ECO:0000256" key="1">
    <source>
        <dbReference type="ARBA" id="ARBA00004635"/>
    </source>
</evidence>